<protein>
    <submittedName>
        <fullName evidence="1">RCG31009</fullName>
    </submittedName>
</protein>
<reference evidence="2" key="1">
    <citation type="submission" date="2005-09" db="EMBL/GenBank/DDBJ databases">
        <authorList>
            <person name="Mural R.J."/>
            <person name="Li P.W."/>
            <person name="Adams M.D."/>
            <person name="Amanatides P.G."/>
            <person name="Baden-Tillson H."/>
            <person name="Barnstead M."/>
            <person name="Chin S.H."/>
            <person name="Dew I."/>
            <person name="Evans C.A."/>
            <person name="Ferriera S."/>
            <person name="Flanigan M."/>
            <person name="Fosler C."/>
            <person name="Glodek A."/>
            <person name="Gu Z."/>
            <person name="Holt R.A."/>
            <person name="Jennings D."/>
            <person name="Kraft C.L."/>
            <person name="Lu F."/>
            <person name="Nguyen T."/>
            <person name="Nusskern D.R."/>
            <person name="Pfannkoch C.M."/>
            <person name="Sitter C."/>
            <person name="Sutton G.G."/>
            <person name="Venter J.C."/>
            <person name="Wang Z."/>
            <person name="Woodage T."/>
            <person name="Zheng X.H."/>
            <person name="Zhong F."/>
        </authorList>
    </citation>
    <scope>NUCLEOTIDE SEQUENCE [LARGE SCALE GENOMIC DNA]</scope>
    <source>
        <strain>BN</strain>
        <strain evidence="2">Sprague-Dawley</strain>
    </source>
</reference>
<name>A6ISM6_RAT</name>
<evidence type="ECO:0000313" key="1">
    <source>
        <dbReference type="EMBL" id="EDL80579.1"/>
    </source>
</evidence>
<dbReference type="Proteomes" id="UP000234681">
    <property type="component" value="Chromosome 5"/>
</dbReference>
<dbReference type="AlphaFoldDB" id="A6ISM6"/>
<proteinExistence type="predicted"/>
<sequence>MAGGTSRCQGRLDPRHEMRTIDQARLVHHEPSPLHCYSQGVHGVGIPCILRALEFKVVAAVAG</sequence>
<dbReference type="EMBL" id="CH473968">
    <property type="protein sequence ID" value="EDL80579.1"/>
    <property type="molecule type" value="Genomic_DNA"/>
</dbReference>
<accession>A6ISM6</accession>
<gene>
    <name evidence="1" type="ORF">rCG_31009</name>
</gene>
<evidence type="ECO:0000313" key="2">
    <source>
        <dbReference type="Proteomes" id="UP000234681"/>
    </source>
</evidence>
<organism evidence="1 2">
    <name type="scientific">Rattus norvegicus</name>
    <name type="common">Rat</name>
    <dbReference type="NCBI Taxonomy" id="10116"/>
    <lineage>
        <taxon>Eukaryota</taxon>
        <taxon>Metazoa</taxon>
        <taxon>Chordata</taxon>
        <taxon>Craniata</taxon>
        <taxon>Vertebrata</taxon>
        <taxon>Euteleostomi</taxon>
        <taxon>Mammalia</taxon>
        <taxon>Eutheria</taxon>
        <taxon>Euarchontoglires</taxon>
        <taxon>Glires</taxon>
        <taxon>Rodentia</taxon>
        <taxon>Myomorpha</taxon>
        <taxon>Muroidea</taxon>
        <taxon>Muridae</taxon>
        <taxon>Murinae</taxon>
        <taxon>Rattus</taxon>
    </lineage>
</organism>